<evidence type="ECO:0000256" key="1">
    <source>
        <dbReference type="ARBA" id="ARBA00006010"/>
    </source>
</evidence>
<dbReference type="PANTHER" id="PTHR33227">
    <property type="entry name" value="STIGMA-SPECIFIC STIG1-LIKE PROTEIN 3"/>
    <property type="match status" value="1"/>
</dbReference>
<comment type="caution">
    <text evidence="4">The sequence shown here is derived from an EMBL/GenBank/DDBJ whole genome shotgun (WGS) entry which is preliminary data.</text>
</comment>
<keyword evidence="2 3" id="KW-0732">Signal</keyword>
<reference evidence="4" key="1">
    <citation type="journal article" date="2019" name="Plant J.">
        <title>Chlorella vulgaris genome assembly and annotation reveals the molecular basis for metabolic acclimation to high light conditions.</title>
        <authorList>
            <person name="Cecchin M."/>
            <person name="Marcolungo L."/>
            <person name="Rossato M."/>
            <person name="Girolomoni L."/>
            <person name="Cosentino E."/>
            <person name="Cuine S."/>
            <person name="Li-Beisson Y."/>
            <person name="Delledonne M."/>
            <person name="Ballottari M."/>
        </authorList>
    </citation>
    <scope>NUCLEOTIDE SEQUENCE</scope>
    <source>
        <strain evidence="4">211/11P</strain>
    </source>
</reference>
<evidence type="ECO:0000256" key="2">
    <source>
        <dbReference type="ARBA" id="ARBA00022729"/>
    </source>
</evidence>
<sequence>MKITAAAVATLLCLAVCADANRDLLQADTCPKPQTQIRCGKKCVNFKTDAKHCGSCRPCPPSFICKDAGCACPPKRQLCTNRCLDLTVDPMNCGTCGNVCPSGLCAKGTCVGGDDGCGPYQLMCNAKCRNILIDRQFCGNCQTKCMNGTICRQGGCSCPRNKPNICNSVCTNTNADPKNCGFCTNDCTVKFGATARCLRGNCRRALPKPRVG</sequence>
<proteinExistence type="inferred from homology"/>
<comment type="similarity">
    <text evidence="1">Belongs to the STIG1 family.</text>
</comment>
<dbReference type="OrthoDB" id="5421723at2759"/>
<evidence type="ECO:0000313" key="5">
    <source>
        <dbReference type="Proteomes" id="UP001055712"/>
    </source>
</evidence>
<feature type="signal peptide" evidence="3">
    <location>
        <begin position="1"/>
        <end position="20"/>
    </location>
</feature>
<dbReference type="AlphaFoldDB" id="A0A9D4TF90"/>
<gene>
    <name evidence="4" type="ORF">D9Q98_009500</name>
</gene>
<evidence type="ECO:0000256" key="3">
    <source>
        <dbReference type="SAM" id="SignalP"/>
    </source>
</evidence>
<protein>
    <submittedName>
        <fullName evidence="4">Uncharacterized protein</fullName>
    </submittedName>
</protein>
<dbReference type="InterPro" id="IPR006969">
    <property type="entry name" value="Stig-like"/>
</dbReference>
<reference evidence="4" key="2">
    <citation type="submission" date="2020-11" db="EMBL/GenBank/DDBJ databases">
        <authorList>
            <person name="Cecchin M."/>
            <person name="Marcolungo L."/>
            <person name="Rossato M."/>
            <person name="Girolomoni L."/>
            <person name="Cosentino E."/>
            <person name="Cuine S."/>
            <person name="Li-Beisson Y."/>
            <person name="Delledonne M."/>
            <person name="Ballottari M."/>
        </authorList>
    </citation>
    <scope>NUCLEOTIDE SEQUENCE</scope>
    <source>
        <strain evidence="4">211/11P</strain>
        <tissue evidence="4">Whole cell</tissue>
    </source>
</reference>
<evidence type="ECO:0000313" key="4">
    <source>
        <dbReference type="EMBL" id="KAI3424140.1"/>
    </source>
</evidence>
<name>A0A9D4TF90_CHLVU</name>
<keyword evidence="5" id="KW-1185">Reference proteome</keyword>
<accession>A0A9D4TF90</accession>
<dbReference type="Proteomes" id="UP001055712">
    <property type="component" value="Unassembled WGS sequence"/>
</dbReference>
<organism evidence="4 5">
    <name type="scientific">Chlorella vulgaris</name>
    <name type="common">Green alga</name>
    <dbReference type="NCBI Taxonomy" id="3077"/>
    <lineage>
        <taxon>Eukaryota</taxon>
        <taxon>Viridiplantae</taxon>
        <taxon>Chlorophyta</taxon>
        <taxon>core chlorophytes</taxon>
        <taxon>Trebouxiophyceae</taxon>
        <taxon>Chlorellales</taxon>
        <taxon>Chlorellaceae</taxon>
        <taxon>Chlorella clade</taxon>
        <taxon>Chlorella</taxon>
    </lineage>
</organism>
<feature type="chain" id="PRO_5039522011" evidence="3">
    <location>
        <begin position="21"/>
        <end position="212"/>
    </location>
</feature>
<dbReference type="PANTHER" id="PTHR33227:SF48">
    <property type="entry name" value="STIGMA-SPECIFIC STIG1-LIKE PROTEIN 4"/>
    <property type="match status" value="1"/>
</dbReference>
<dbReference type="EMBL" id="SIDB01000013">
    <property type="protein sequence ID" value="KAI3424140.1"/>
    <property type="molecule type" value="Genomic_DNA"/>
</dbReference>